<sequence>MSGATLKKIAKKNGIIQKYISNPLLLNGFKCDLRLYVLTLSVDPLKIYLFDEGLVRIATLPYVNKGRSKSRFMHLTNYSVNKKNCIFVKNEDMHFFGDGSLGEFSDRGSARSECAPSVASTNMSHKWSLRELQQNLMECGIYGFDILLDANLRPWLLEVNVCPSFSSSSRLDKRIKSQMIADAFTLVGFWPFDRSGGKIRVPHPGSWKPDGTQKNWASIMDWHDEEQRAGGFRRIFPTRDNAEKYGKYLLTERASNLLFRLWLEAGGAKVFDPNTKEFSYKPTTIPAQEPCWHASKGPGCPKGKDLGSSVFAWARSWNVQTHPDGHDYTMVERGKPRSWDYPRVWDKISQATTNCQLDPAPLQLLALCLVAPRAISDQVANGALKDLKDHQTSDLPTNSCLLAWQDVNNKPFPSEIADAFSKFIEGCRRMSPWQSQRTAPTMESSPREKKIIEKIAEHSGGSEINWSMRRLLYVELIASSKRWQLKRESLMGCMERIRTSKCPEDVMEILTETAYEAKFTSIDTLLNLKRSI</sequence>
<keyword evidence="3" id="KW-0067">ATP-binding</keyword>
<dbReference type="PANTHER" id="PTHR12241">
    <property type="entry name" value="TUBULIN POLYGLUTAMYLASE"/>
    <property type="match status" value="1"/>
</dbReference>
<dbReference type="GO" id="GO:0015631">
    <property type="term" value="F:tubulin binding"/>
    <property type="evidence" value="ECO:0007669"/>
    <property type="project" value="TreeGrafter"/>
</dbReference>
<dbReference type="SUPFAM" id="SSF56059">
    <property type="entry name" value="Glutathione synthetase ATP-binding domain-like"/>
    <property type="match status" value="1"/>
</dbReference>
<dbReference type="Gene3D" id="3.30.470.20">
    <property type="entry name" value="ATP-grasp fold, B domain"/>
    <property type="match status" value="1"/>
</dbReference>
<dbReference type="GO" id="GO:0036064">
    <property type="term" value="C:ciliary basal body"/>
    <property type="evidence" value="ECO:0007669"/>
    <property type="project" value="TreeGrafter"/>
</dbReference>
<dbReference type="GeneID" id="9061090"/>
<dbReference type="EMBL" id="GG676180">
    <property type="protein sequence ID" value="EER12102.1"/>
    <property type="molecule type" value="Genomic_DNA"/>
</dbReference>
<evidence type="ECO:0000313" key="4">
    <source>
        <dbReference type="EMBL" id="EER12102.1"/>
    </source>
</evidence>
<dbReference type="GO" id="GO:0005524">
    <property type="term" value="F:ATP binding"/>
    <property type="evidence" value="ECO:0007669"/>
    <property type="project" value="UniProtKB-KW"/>
</dbReference>
<reference evidence="4 5" key="1">
    <citation type="submission" date="2008-07" db="EMBL/GenBank/DDBJ databases">
        <authorList>
            <person name="El-Sayed N."/>
            <person name="Caler E."/>
            <person name="Inman J."/>
            <person name="Amedeo P."/>
            <person name="Hass B."/>
            <person name="Wortman J."/>
        </authorList>
    </citation>
    <scope>NUCLEOTIDE SEQUENCE [LARGE SCALE GENOMIC DNA]</scope>
    <source>
        <strain evidence="5">ATCC 50983 / TXsc</strain>
    </source>
</reference>
<name>C5KU60_PERM5</name>
<dbReference type="InParanoid" id="C5KU60"/>
<dbReference type="GO" id="GO:0000226">
    <property type="term" value="P:microtubule cytoskeleton organization"/>
    <property type="evidence" value="ECO:0007669"/>
    <property type="project" value="TreeGrafter"/>
</dbReference>
<dbReference type="AlphaFoldDB" id="C5KU60"/>
<dbReference type="Proteomes" id="UP000007800">
    <property type="component" value="Unassembled WGS sequence"/>
</dbReference>
<keyword evidence="5" id="KW-1185">Reference proteome</keyword>
<keyword evidence="1" id="KW-0436">Ligase</keyword>
<keyword evidence="2" id="KW-0547">Nucleotide-binding</keyword>
<evidence type="ECO:0000256" key="3">
    <source>
        <dbReference type="ARBA" id="ARBA00022840"/>
    </source>
</evidence>
<protein>
    <submittedName>
        <fullName evidence="4">Uncharacterized protein</fullName>
    </submittedName>
</protein>
<dbReference type="InterPro" id="IPR004344">
    <property type="entry name" value="TTL/TTLL_fam"/>
</dbReference>
<proteinExistence type="predicted"/>
<dbReference type="RefSeq" id="XP_002780307.1">
    <property type="nucleotide sequence ID" value="XM_002780261.1"/>
</dbReference>
<dbReference type="PROSITE" id="PS51221">
    <property type="entry name" value="TTL"/>
    <property type="match status" value="1"/>
</dbReference>
<dbReference type="Pfam" id="PF03133">
    <property type="entry name" value="TTL"/>
    <property type="match status" value="1"/>
</dbReference>
<evidence type="ECO:0000256" key="2">
    <source>
        <dbReference type="ARBA" id="ARBA00022741"/>
    </source>
</evidence>
<evidence type="ECO:0000256" key="1">
    <source>
        <dbReference type="ARBA" id="ARBA00022598"/>
    </source>
</evidence>
<organism evidence="5">
    <name type="scientific">Perkinsus marinus (strain ATCC 50983 / TXsc)</name>
    <dbReference type="NCBI Taxonomy" id="423536"/>
    <lineage>
        <taxon>Eukaryota</taxon>
        <taxon>Sar</taxon>
        <taxon>Alveolata</taxon>
        <taxon>Perkinsozoa</taxon>
        <taxon>Perkinsea</taxon>
        <taxon>Perkinsida</taxon>
        <taxon>Perkinsidae</taxon>
        <taxon>Perkinsus</taxon>
    </lineage>
</organism>
<dbReference type="OrthoDB" id="288171at2759"/>
<accession>C5KU60</accession>
<evidence type="ECO:0000313" key="5">
    <source>
        <dbReference type="Proteomes" id="UP000007800"/>
    </source>
</evidence>
<dbReference type="GO" id="GO:0070740">
    <property type="term" value="F:tubulin-glutamic acid ligase activity"/>
    <property type="evidence" value="ECO:0007669"/>
    <property type="project" value="TreeGrafter"/>
</dbReference>
<gene>
    <name evidence="4" type="ORF">Pmar_PMAR019208</name>
</gene>